<protein>
    <submittedName>
        <fullName evidence="3">Dipeptidyl-peptidase III</fullName>
    </submittedName>
</protein>
<dbReference type="GO" id="GO:0046872">
    <property type="term" value="F:metal ion binding"/>
    <property type="evidence" value="ECO:0007669"/>
    <property type="project" value="UniProtKB-KW"/>
</dbReference>
<dbReference type="InterPro" id="IPR039461">
    <property type="entry name" value="Peptidase_M49"/>
</dbReference>
<dbReference type="GO" id="GO:0016787">
    <property type="term" value="F:hydrolase activity"/>
    <property type="evidence" value="ECO:0007669"/>
    <property type="project" value="UniProtKB-KW"/>
</dbReference>
<keyword evidence="1" id="KW-0479">Metal-binding</keyword>
<proteinExistence type="predicted"/>
<gene>
    <name evidence="3" type="ORF">TPC1_16682</name>
</gene>
<accession>A0A146K414</accession>
<dbReference type="EMBL" id="GDID01004963">
    <property type="protein sequence ID" value="JAP91643.1"/>
    <property type="molecule type" value="Transcribed_RNA"/>
</dbReference>
<keyword evidence="2" id="KW-0378">Hydrolase</keyword>
<organism evidence="3">
    <name type="scientific">Trepomonas sp. PC1</name>
    <dbReference type="NCBI Taxonomy" id="1076344"/>
    <lineage>
        <taxon>Eukaryota</taxon>
        <taxon>Metamonada</taxon>
        <taxon>Diplomonadida</taxon>
        <taxon>Hexamitidae</taxon>
        <taxon>Hexamitinae</taxon>
        <taxon>Trepomonas</taxon>
    </lineage>
</organism>
<dbReference type="Pfam" id="PF03571">
    <property type="entry name" value="Peptidase_M49"/>
    <property type="match status" value="1"/>
</dbReference>
<sequence>MRMVEILSISLHELFGHGSKAFVFQNQFEKLTTQQQNELKTYYKQNSDVRLNLGDMRNFLEECRAEATTYCLQFDERFISLLQIDDHEAWMAATLCNTVIYCLAPPTNVRHKDTYSVARMTIFQHCIEPIGLINESGLLKFDHQTYQKLSQNLKNFLYKINLLMLGGNYEGAKELFGDMQGKLELQFKKYLNFYVQFRNSKQFMQKEKFEQQKTYLLKDGCLLETQGQTLDEVYTMIQNVELAMQ</sequence>
<reference evidence="3" key="1">
    <citation type="submission" date="2015-07" db="EMBL/GenBank/DDBJ databases">
        <title>Adaptation to a free-living lifestyle via gene acquisitions in the diplomonad Trepomonas sp. PC1.</title>
        <authorList>
            <person name="Xu F."/>
            <person name="Jerlstrom-Hultqvist J."/>
            <person name="Kolisko M."/>
            <person name="Simpson A.G.B."/>
            <person name="Roger A.J."/>
            <person name="Svard S.G."/>
            <person name="Andersson J.O."/>
        </authorList>
    </citation>
    <scope>NUCLEOTIDE SEQUENCE</scope>
    <source>
        <strain evidence="3">PC1</strain>
    </source>
</reference>
<name>A0A146K414_9EUKA</name>
<evidence type="ECO:0000313" key="3">
    <source>
        <dbReference type="EMBL" id="JAP91643.1"/>
    </source>
</evidence>
<evidence type="ECO:0000256" key="1">
    <source>
        <dbReference type="ARBA" id="ARBA00022723"/>
    </source>
</evidence>
<dbReference type="AlphaFoldDB" id="A0A146K414"/>
<evidence type="ECO:0000256" key="2">
    <source>
        <dbReference type="ARBA" id="ARBA00022801"/>
    </source>
</evidence>